<accession>A0A382ADP6</accession>
<dbReference type="Gene3D" id="1.20.120.1490">
    <property type="match status" value="1"/>
</dbReference>
<proteinExistence type="predicted"/>
<evidence type="ECO:0000313" key="1">
    <source>
        <dbReference type="EMBL" id="SVA99646.1"/>
    </source>
</evidence>
<organism evidence="1">
    <name type="scientific">marine metagenome</name>
    <dbReference type="NCBI Taxonomy" id="408172"/>
    <lineage>
        <taxon>unclassified sequences</taxon>
        <taxon>metagenomes</taxon>
        <taxon>ecological metagenomes</taxon>
    </lineage>
</organism>
<name>A0A382ADP6_9ZZZZ</name>
<gene>
    <name evidence="1" type="ORF">METZ01_LOCUS152500</name>
</gene>
<dbReference type="AlphaFoldDB" id="A0A382ADP6"/>
<reference evidence="1" key="1">
    <citation type="submission" date="2018-05" db="EMBL/GenBank/DDBJ databases">
        <authorList>
            <person name="Lanie J.A."/>
            <person name="Ng W.-L."/>
            <person name="Kazmierczak K.M."/>
            <person name="Andrzejewski T.M."/>
            <person name="Davidsen T.M."/>
            <person name="Wayne K.J."/>
            <person name="Tettelin H."/>
            <person name="Glass J.I."/>
            <person name="Rusch D."/>
            <person name="Podicherti R."/>
            <person name="Tsui H.-C.T."/>
            <person name="Winkler M.E."/>
        </authorList>
    </citation>
    <scope>NUCLEOTIDE SEQUENCE</scope>
</reference>
<evidence type="ECO:0008006" key="2">
    <source>
        <dbReference type="Google" id="ProtNLM"/>
    </source>
</evidence>
<sequence length="157" mass="18724">MIMSFAFAQPGKLRGPGGQYSERMEMMMIWKLTDHLELSEEQAEKFFPSMRLHQKQVLEIRKEERKLFSPTFAKVKKGDQISKSEVNKLLNKIEDFEQKKIKTRIDFIKKSGEMLDPTQQVKFIMFEPYMRDQVQARMKERYKPPMRGGNPKGKRRF</sequence>
<dbReference type="EMBL" id="UINC01024954">
    <property type="protein sequence ID" value="SVA99646.1"/>
    <property type="molecule type" value="Genomic_DNA"/>
</dbReference>
<protein>
    <recommendedName>
        <fullName evidence="2">Periplasmic heavy metal sensor</fullName>
    </recommendedName>
</protein>